<evidence type="ECO:0000259" key="3">
    <source>
        <dbReference type="Pfam" id="PF25043"/>
    </source>
</evidence>
<dbReference type="InterPro" id="IPR058580">
    <property type="entry name" value="DUF2828"/>
</dbReference>
<dbReference type="OrthoDB" id="1149618at2759"/>
<proteinExistence type="predicted"/>
<comment type="caution">
    <text evidence="4">The sequence shown here is derived from an EMBL/GenBank/DDBJ whole genome shotgun (WGS) entry which is preliminary data.</text>
</comment>
<dbReference type="Pfam" id="PF25043">
    <property type="entry name" value="DUF7788"/>
    <property type="match status" value="1"/>
</dbReference>
<reference evidence="4 5" key="1">
    <citation type="submission" date="2020-07" db="EMBL/GenBank/DDBJ databases">
        <title>Comparative genomics of pyrophilous fungi reveals a link between fire events and developmental genes.</title>
        <authorList>
            <consortium name="DOE Joint Genome Institute"/>
            <person name="Steindorff A.S."/>
            <person name="Carver A."/>
            <person name="Calhoun S."/>
            <person name="Stillman K."/>
            <person name="Liu H."/>
            <person name="Lipzen A."/>
            <person name="Pangilinan J."/>
            <person name="Labutti K."/>
            <person name="Bruns T.D."/>
            <person name="Grigoriev I.V."/>
        </authorList>
    </citation>
    <scope>NUCLEOTIDE SEQUENCE [LARGE SCALE GENOMIC DNA]</scope>
    <source>
        <strain evidence="4 5">CBS 144469</strain>
    </source>
</reference>
<evidence type="ECO:0000259" key="2">
    <source>
        <dbReference type="Pfam" id="PF11443"/>
    </source>
</evidence>
<dbReference type="InterPro" id="IPR036465">
    <property type="entry name" value="vWFA_dom_sf"/>
</dbReference>
<organism evidence="4 5">
    <name type="scientific">Ephemerocybe angulata</name>
    <dbReference type="NCBI Taxonomy" id="980116"/>
    <lineage>
        <taxon>Eukaryota</taxon>
        <taxon>Fungi</taxon>
        <taxon>Dikarya</taxon>
        <taxon>Basidiomycota</taxon>
        <taxon>Agaricomycotina</taxon>
        <taxon>Agaricomycetes</taxon>
        <taxon>Agaricomycetidae</taxon>
        <taxon>Agaricales</taxon>
        <taxon>Agaricineae</taxon>
        <taxon>Psathyrellaceae</taxon>
        <taxon>Ephemerocybe</taxon>
    </lineage>
</organism>
<dbReference type="SUPFAM" id="SSF53300">
    <property type="entry name" value="vWA-like"/>
    <property type="match status" value="1"/>
</dbReference>
<dbReference type="AlphaFoldDB" id="A0A8H6HL40"/>
<feature type="compositionally biased region" description="Basic and acidic residues" evidence="1">
    <location>
        <begin position="226"/>
        <end position="252"/>
    </location>
</feature>
<keyword evidence="5" id="KW-1185">Reference proteome</keyword>
<feature type="domain" description="DUF2828" evidence="2">
    <location>
        <begin position="73"/>
        <end position="500"/>
    </location>
</feature>
<evidence type="ECO:0000313" key="5">
    <source>
        <dbReference type="Proteomes" id="UP000521943"/>
    </source>
</evidence>
<dbReference type="EMBL" id="JACGCI010000069">
    <property type="protein sequence ID" value="KAF6748694.1"/>
    <property type="molecule type" value="Genomic_DNA"/>
</dbReference>
<feature type="domain" description="DUF7788" evidence="3">
    <location>
        <begin position="502"/>
        <end position="730"/>
    </location>
</feature>
<dbReference type="InterPro" id="IPR056690">
    <property type="entry name" value="DUF7788"/>
</dbReference>
<dbReference type="Pfam" id="PF11443">
    <property type="entry name" value="DUF2828"/>
    <property type="match status" value="1"/>
</dbReference>
<evidence type="ECO:0000313" key="4">
    <source>
        <dbReference type="EMBL" id="KAF6748694.1"/>
    </source>
</evidence>
<dbReference type="PANTHER" id="PTHR31373">
    <property type="entry name" value="OS06G0652100 PROTEIN"/>
    <property type="match status" value="1"/>
</dbReference>
<dbReference type="InterPro" id="IPR011205">
    <property type="entry name" value="UCP015417_vWA"/>
</dbReference>
<dbReference type="PANTHER" id="PTHR31373:SF27">
    <property type="entry name" value="TROVE DOMAIN-CONTAINING PROTEIN"/>
    <property type="match status" value="1"/>
</dbReference>
<dbReference type="Proteomes" id="UP000521943">
    <property type="component" value="Unassembled WGS sequence"/>
</dbReference>
<dbReference type="PIRSF" id="PIRSF015417">
    <property type="entry name" value="T31B5_30_vWA"/>
    <property type="match status" value="1"/>
</dbReference>
<name>A0A8H6HL40_9AGAR</name>
<gene>
    <name evidence="4" type="ORF">DFP72DRAFT_915873</name>
</gene>
<evidence type="ECO:0000256" key="1">
    <source>
        <dbReference type="SAM" id="MobiDB-lite"/>
    </source>
</evidence>
<sequence>MAALPASSRSAQNVTIPEIVELFNEKYVDTLLPPAIDADYDLVASPSVGTTAVEAPTNPLIDALKATTNQTLTENRAPALASTLSATLDAFNTVNHQASGEVIKTHLSAAWEEDPALTLRIIWCLRSIPDGKGNREGFYKAFAWLYENHPRTAIANLRHLSEPKEGEAAHGYWKDLLNILALATVDELSPDVEKFNFLHPPRQPKDPKSARSKKRNEETEETGAGDTKKESKLAEHTERNAQRRKEAQKKRAEGLASAHATLTSKLAQPKYLALYITVVRLFGERLLKDLAVIEQLKTLSPDQDRLAVLKTISLAGKWAPTPACSHDRVTNLSSAIALYLYHAKPASLQFPQSLEGPVDTKERFITLRQFLGRSVLKPLRELIDCPEPLMAANRWDKIRYARVASTAMKKNTEHFFKHDPEGFQKYLIDVESGKKKISGATLFPHEIISQLLEHTEVTSDKTSKYPAVAEFKKTLAETQQRVAEGQWKTLIAKLKESGSIENSIAICDVSGSMGCISAPASRDNPAPIHVSVALSLVLASIASPPFNGGFITFSESPQYITLDLEKKSLVENVHNMVGSNWGMNTDLNAVFMKLLLPLAKANNIKQEDMIKRLFIFSDMQFDQASSQGKNMGKWETNYDKIEKAYKKAGYEVPQIVYWDLASAPGRTVEVTATRKGVAMMNGFSSSLLKVFMGEKEETASEWEEVNEEGEVVKTVKVEDEFNPVNVMKKALLKESFAGLKVLD</sequence>
<accession>A0A8H6HL40</accession>
<protein>
    <submittedName>
        <fullName evidence="4">Uncharacterized protein</fullName>
    </submittedName>
</protein>
<feature type="region of interest" description="Disordered" evidence="1">
    <location>
        <begin position="195"/>
        <end position="252"/>
    </location>
</feature>